<evidence type="ECO:0000256" key="1">
    <source>
        <dbReference type="SAM" id="Coils"/>
    </source>
</evidence>
<proteinExistence type="predicted"/>
<feature type="compositionally biased region" description="Acidic residues" evidence="2">
    <location>
        <begin position="209"/>
        <end position="218"/>
    </location>
</feature>
<evidence type="ECO:0000259" key="3">
    <source>
        <dbReference type="PROSITE" id="PS50828"/>
    </source>
</evidence>
<dbReference type="AlphaFoldDB" id="A0A4S4LIH7"/>
<dbReference type="PANTHER" id="PTHR46535:SF1">
    <property type="entry name" value="NEDD4-BINDING PROTEIN 2"/>
    <property type="match status" value="1"/>
</dbReference>
<dbReference type="InterPro" id="IPR036063">
    <property type="entry name" value="Smr_dom_sf"/>
</dbReference>
<name>A0A4S4LIH7_9AGAM</name>
<feature type="domain" description="Smr" evidence="3">
    <location>
        <begin position="334"/>
        <end position="411"/>
    </location>
</feature>
<dbReference type="InterPro" id="IPR052772">
    <property type="entry name" value="Endo/PolyKinase_Domain-Protein"/>
</dbReference>
<dbReference type="GO" id="GO:0005634">
    <property type="term" value="C:nucleus"/>
    <property type="evidence" value="ECO:0007669"/>
    <property type="project" value="TreeGrafter"/>
</dbReference>
<evidence type="ECO:0000256" key="2">
    <source>
        <dbReference type="SAM" id="MobiDB-lite"/>
    </source>
</evidence>
<dbReference type="Gene3D" id="3.30.1370.110">
    <property type="match status" value="1"/>
</dbReference>
<dbReference type="InterPro" id="IPR013899">
    <property type="entry name" value="DUF1771"/>
</dbReference>
<keyword evidence="5" id="KW-1185">Reference proteome</keyword>
<dbReference type="OrthoDB" id="3231855at2759"/>
<dbReference type="Pfam" id="PF01713">
    <property type="entry name" value="Smr"/>
    <property type="match status" value="1"/>
</dbReference>
<accession>A0A4S4LIH7</accession>
<feature type="region of interest" description="Disordered" evidence="2">
    <location>
        <begin position="153"/>
        <end position="262"/>
    </location>
</feature>
<dbReference type="Pfam" id="PF08590">
    <property type="entry name" value="DUF1771"/>
    <property type="match status" value="1"/>
</dbReference>
<protein>
    <recommendedName>
        <fullName evidence="3">Smr domain-containing protein</fullName>
    </recommendedName>
</protein>
<feature type="coiled-coil region" evidence="1">
    <location>
        <begin position="7"/>
        <end position="56"/>
    </location>
</feature>
<dbReference type="SMART" id="SM01162">
    <property type="entry name" value="DUF1771"/>
    <property type="match status" value="1"/>
</dbReference>
<dbReference type="InterPro" id="IPR002625">
    <property type="entry name" value="Smr_dom"/>
</dbReference>
<dbReference type="GO" id="GO:0004519">
    <property type="term" value="F:endonuclease activity"/>
    <property type="evidence" value="ECO:0007669"/>
    <property type="project" value="TreeGrafter"/>
</dbReference>
<keyword evidence="1" id="KW-0175">Coiled coil</keyword>
<feature type="coiled-coil region" evidence="1">
    <location>
        <begin position="88"/>
        <end position="153"/>
    </location>
</feature>
<dbReference type="PROSITE" id="PS50828">
    <property type="entry name" value="SMR"/>
    <property type="match status" value="1"/>
</dbReference>
<dbReference type="Proteomes" id="UP000308199">
    <property type="component" value="Unassembled WGS sequence"/>
</dbReference>
<dbReference type="SUPFAM" id="SSF160443">
    <property type="entry name" value="SMR domain-like"/>
    <property type="match status" value="1"/>
</dbReference>
<comment type="caution">
    <text evidence="4">The sequence shown here is derived from an EMBL/GenBank/DDBJ whole genome shotgun (WGS) entry which is preliminary data.</text>
</comment>
<dbReference type="EMBL" id="SGPK01000007">
    <property type="protein sequence ID" value="THH11836.1"/>
    <property type="molecule type" value="Genomic_DNA"/>
</dbReference>
<dbReference type="SMART" id="SM00463">
    <property type="entry name" value="SMR"/>
    <property type="match status" value="1"/>
</dbReference>
<dbReference type="PANTHER" id="PTHR46535">
    <property type="entry name" value="NEDD4-BINDING PROTEIN 2"/>
    <property type="match status" value="1"/>
</dbReference>
<feature type="compositionally biased region" description="Acidic residues" evidence="2">
    <location>
        <begin position="226"/>
        <end position="252"/>
    </location>
</feature>
<evidence type="ECO:0000313" key="5">
    <source>
        <dbReference type="Proteomes" id="UP000308199"/>
    </source>
</evidence>
<sequence>MGDDSEVRQLRKDVARLQSYIEDQRRRHSAEVKALRQDLDEEYKYSKRLRKELDEEYAHGERLQKELDGKRKLAGDLRYDLDDERHYSDKLERKLDKRMRQLKKLEAELLDLEDDYAHAYKELKRMDVLRKELENMKLLRLFEKQKVSKLQEEVHSLRGQSRSPTPPSAPTSAYIPTLLSRMTSPRAITPDVPMLLSRMTSPRAVTPELESDYTEEEELSAKEENVENDVEDESDDGDDQENSASGEEDAEEVDHAPGQKMRGLAAREGRLADREFQRAREAFESGDKAFAKQLKDSGMQHRSDMQNYHRMAAAEIFIHHNPEYHSNPNSRVKVDLHHLHVNEAKEFVEKHVELCRAGGLRRTEIICGRGNHSAGGVAKLRPAVIEYLGTQHDVVVDSHDTNPGRIVVGFSDSWTPSDDGHQLKNGVRPPQCAEIADVFEQGRTRLRAATKTASEVRQGLEEIEKGVSAMKIRSEERKGLREVTNRKAND</sequence>
<reference evidence="4 5" key="1">
    <citation type="submission" date="2019-02" db="EMBL/GenBank/DDBJ databases">
        <title>Genome sequencing of the rare red list fungi Phellinidium pouzarii.</title>
        <authorList>
            <person name="Buettner E."/>
            <person name="Kellner H."/>
        </authorList>
    </citation>
    <scope>NUCLEOTIDE SEQUENCE [LARGE SCALE GENOMIC DNA]</scope>
    <source>
        <strain evidence="4 5">DSM 108285</strain>
    </source>
</reference>
<gene>
    <name evidence="4" type="ORF">EW145_g368</name>
</gene>
<evidence type="ECO:0000313" key="4">
    <source>
        <dbReference type="EMBL" id="THH11836.1"/>
    </source>
</evidence>
<organism evidence="4 5">
    <name type="scientific">Phellinidium pouzarii</name>
    <dbReference type="NCBI Taxonomy" id="167371"/>
    <lineage>
        <taxon>Eukaryota</taxon>
        <taxon>Fungi</taxon>
        <taxon>Dikarya</taxon>
        <taxon>Basidiomycota</taxon>
        <taxon>Agaricomycotina</taxon>
        <taxon>Agaricomycetes</taxon>
        <taxon>Hymenochaetales</taxon>
        <taxon>Hymenochaetaceae</taxon>
        <taxon>Phellinidium</taxon>
    </lineage>
</organism>